<evidence type="ECO:0000256" key="1">
    <source>
        <dbReference type="SAM" id="MobiDB-lite"/>
    </source>
</evidence>
<accession>F9XEW6</accession>
<feature type="region of interest" description="Disordered" evidence="1">
    <location>
        <begin position="319"/>
        <end position="354"/>
    </location>
</feature>
<dbReference type="AlphaFoldDB" id="F9XEW6"/>
<dbReference type="Proteomes" id="UP000008062">
    <property type="component" value="Chromosome 7"/>
</dbReference>
<feature type="region of interest" description="Disordered" evidence="1">
    <location>
        <begin position="44"/>
        <end position="66"/>
    </location>
</feature>
<sequence length="466" mass="52294">MASFLEILGWEIAQMLRIYLFIMEIILLPVKNIAQGLGDTTDEDVGSASTTNNNDDSNDLAVPSTKDGTIDEDTVLVQRLVAISKARLANISQLPPQSAASIEFFATPELCERSLLLLPLLDKLHARQASLALRDTIHASPSLQRGLFLQPGQILHDPTDLLIFNPILILHPFVFAARVGMLRGMHKLFLTPFLLNYIETYKTATLGTIGDMFITQPPQTILQVEYTWTKPCFGEDQTVVEKRLFMDREGIKVKDLMRFIVEMKWGRPDAQLYQEWDHAEGEVAVVVREITSTPLYAASKMSAPQLTTNYMDSSTIAGHIPPGTFTRNSNSDRNEVLRKTPTNGPNPLEEVSHPTQSTASLKFFATPELLELALIRLSACDTVRAAQESHSLRATIRGSPTIQRKLFLLADHTTYYVNLPRRDTDRRILKINPFVLDYSSLFGPPFGPPFERLSSTDLSRRKMRLS</sequence>
<protein>
    <submittedName>
        <fullName evidence="2">Uncharacterized protein</fullName>
    </submittedName>
</protein>
<dbReference type="OrthoDB" id="10468952at2759"/>
<name>F9XEW6_ZYMTI</name>
<organism evidence="2 3">
    <name type="scientific">Zymoseptoria tritici (strain CBS 115943 / IPO323)</name>
    <name type="common">Speckled leaf blotch fungus</name>
    <name type="synonym">Septoria tritici</name>
    <dbReference type="NCBI Taxonomy" id="336722"/>
    <lineage>
        <taxon>Eukaryota</taxon>
        <taxon>Fungi</taxon>
        <taxon>Dikarya</taxon>
        <taxon>Ascomycota</taxon>
        <taxon>Pezizomycotina</taxon>
        <taxon>Dothideomycetes</taxon>
        <taxon>Dothideomycetidae</taxon>
        <taxon>Mycosphaerellales</taxon>
        <taxon>Mycosphaerellaceae</taxon>
        <taxon>Zymoseptoria</taxon>
    </lineage>
</organism>
<evidence type="ECO:0000313" key="2">
    <source>
        <dbReference type="EMBL" id="EGP85964.1"/>
    </source>
</evidence>
<keyword evidence="3" id="KW-1185">Reference proteome</keyword>
<evidence type="ECO:0000313" key="3">
    <source>
        <dbReference type="Proteomes" id="UP000008062"/>
    </source>
</evidence>
<dbReference type="KEGG" id="ztr:MYCGRDRAFT_94749"/>
<gene>
    <name evidence="2" type="ORF">MYCGRDRAFT_94749</name>
</gene>
<dbReference type="HOGENOM" id="CLU_586907_0_0_1"/>
<proteinExistence type="predicted"/>
<dbReference type="InParanoid" id="F9XEW6"/>
<reference evidence="2 3" key="1">
    <citation type="journal article" date="2011" name="PLoS Genet.">
        <title>Finished genome of the fungal wheat pathogen Mycosphaerella graminicola reveals dispensome structure, chromosome plasticity, and stealth pathogenesis.</title>
        <authorList>
            <person name="Goodwin S.B."/>
            <person name="Ben M'barek S."/>
            <person name="Dhillon B."/>
            <person name="Wittenberg A.H.J."/>
            <person name="Crane C.F."/>
            <person name="Hane J.K."/>
            <person name="Foster A.J."/>
            <person name="Van der Lee T.A.J."/>
            <person name="Grimwood J."/>
            <person name="Aerts A."/>
            <person name="Antoniw J."/>
            <person name="Bailey A."/>
            <person name="Bluhm B."/>
            <person name="Bowler J."/>
            <person name="Bristow J."/>
            <person name="van der Burgt A."/>
            <person name="Canto-Canche B."/>
            <person name="Churchill A.C.L."/>
            <person name="Conde-Ferraez L."/>
            <person name="Cools H.J."/>
            <person name="Coutinho P.M."/>
            <person name="Csukai M."/>
            <person name="Dehal P."/>
            <person name="De Wit P."/>
            <person name="Donzelli B."/>
            <person name="van de Geest H.C."/>
            <person name="van Ham R.C.H.J."/>
            <person name="Hammond-Kosack K.E."/>
            <person name="Henrissat B."/>
            <person name="Kilian A."/>
            <person name="Kobayashi A.K."/>
            <person name="Koopmann E."/>
            <person name="Kourmpetis Y."/>
            <person name="Kuzniar A."/>
            <person name="Lindquist E."/>
            <person name="Lombard V."/>
            <person name="Maliepaard C."/>
            <person name="Martins N."/>
            <person name="Mehrabi R."/>
            <person name="Nap J.P.H."/>
            <person name="Ponomarenko A."/>
            <person name="Rudd J.J."/>
            <person name="Salamov A."/>
            <person name="Schmutz J."/>
            <person name="Schouten H.J."/>
            <person name="Shapiro H."/>
            <person name="Stergiopoulos I."/>
            <person name="Torriani S.F.F."/>
            <person name="Tu H."/>
            <person name="de Vries R.P."/>
            <person name="Waalwijk C."/>
            <person name="Ware S.B."/>
            <person name="Wiebenga A."/>
            <person name="Zwiers L.-H."/>
            <person name="Oliver R.P."/>
            <person name="Grigoriev I.V."/>
            <person name="Kema G.H.J."/>
        </authorList>
    </citation>
    <scope>NUCLEOTIDE SEQUENCE [LARGE SCALE GENOMIC DNA]</scope>
    <source>
        <strain evidence="3">CBS 115943 / IPO323</strain>
    </source>
</reference>
<dbReference type="EMBL" id="CM001202">
    <property type="protein sequence ID" value="EGP85964.1"/>
    <property type="molecule type" value="Genomic_DNA"/>
</dbReference>
<dbReference type="GeneID" id="13397607"/>
<dbReference type="RefSeq" id="XP_003850988.1">
    <property type="nucleotide sequence ID" value="XM_003850940.1"/>
</dbReference>